<dbReference type="Gene3D" id="3.90.79.10">
    <property type="entry name" value="Nucleoside Triphosphate Pyrophosphohydrolase"/>
    <property type="match status" value="1"/>
</dbReference>
<dbReference type="InterPro" id="IPR000086">
    <property type="entry name" value="NUDIX_hydrolase_dom"/>
</dbReference>
<dbReference type="PROSITE" id="PS00893">
    <property type="entry name" value="NUDIX_BOX"/>
    <property type="match status" value="1"/>
</dbReference>
<dbReference type="EC" id="3.6.1.22" evidence="4"/>
<dbReference type="GO" id="GO:0005777">
    <property type="term" value="C:peroxisome"/>
    <property type="evidence" value="ECO:0007669"/>
    <property type="project" value="TreeGrafter"/>
</dbReference>
<feature type="domain" description="Nudix hydrolase" evidence="10">
    <location>
        <begin position="251"/>
        <end position="385"/>
    </location>
</feature>
<dbReference type="FunFam" id="3.90.79.10:FF:000042">
    <property type="entry name" value="Probable NADH pyrophosphatase"/>
    <property type="match status" value="1"/>
</dbReference>
<dbReference type="InterPro" id="IPR015375">
    <property type="entry name" value="NADH_PPase-like_N"/>
</dbReference>
<evidence type="ECO:0000256" key="7">
    <source>
        <dbReference type="ARBA" id="ARBA00022842"/>
    </source>
</evidence>
<keyword evidence="7" id="KW-0460">Magnesium</keyword>
<comment type="cofactor">
    <cofactor evidence="1">
        <name>Mg(2+)</name>
        <dbReference type="ChEBI" id="CHEBI:18420"/>
    </cofactor>
</comment>
<gene>
    <name evidence="11" type="ORF">CRHIZ90672A_00014596</name>
</gene>
<keyword evidence="6" id="KW-0378">Hydrolase</keyword>
<evidence type="ECO:0000256" key="3">
    <source>
        <dbReference type="ARBA" id="ARBA00009595"/>
    </source>
</evidence>
<dbReference type="GO" id="GO:0006742">
    <property type="term" value="P:NADP+ catabolic process"/>
    <property type="evidence" value="ECO:0007669"/>
    <property type="project" value="TreeGrafter"/>
</dbReference>
<proteinExistence type="inferred from homology"/>
<dbReference type="InterPro" id="IPR015797">
    <property type="entry name" value="NUDIX_hydrolase-like_dom_sf"/>
</dbReference>
<keyword evidence="12" id="KW-1185">Reference proteome</keyword>
<dbReference type="InterPro" id="IPR020084">
    <property type="entry name" value="NUDIX_hydrolase_CS"/>
</dbReference>
<comment type="similarity">
    <text evidence="3">Belongs to the Nudix hydrolase family. NudC subfamily.</text>
</comment>
<dbReference type="OrthoDB" id="10249612at2759"/>
<dbReference type="GO" id="GO:0046872">
    <property type="term" value="F:metal ion binding"/>
    <property type="evidence" value="ECO:0007669"/>
    <property type="project" value="UniProtKB-KW"/>
</dbReference>
<sequence>MTSSLPQLPEVALLQNDDSMLSRRFGREITNYYAGSSINRISFLRADTSFLQQASKSPRARYFALNNLGPVVEDQGTLALFSLENLKSLIGSDPFKLTEDESIKNFDSTKKTPLIVFLGLHEGPNSDEFTTTSHGTVKGEPYFAVDVTPRGTYSEAASAFLKSQEEKGFTVQRNARAMTLHAEAAAMYAQARSMVDWNTRNGFCAGCGNPNLSVHAGYKRVCPPTDLKGAQEAVTLDDCPTRHGVSNVCFPRTDPTMIAAIVSADGQRVLLGRQTRYPAHLYSTLAGFLEPGESFEECVRREVWEEAGVKVGRVVVHSTQPWPYPSSLMIGAIGQAVAGGEAIELNDKELDVAKWFPIEEVRQALLSGAGALDAPPPPGYKEGELRVPPPQAIANRLLTAVAEGYLTTAPKI</sequence>
<evidence type="ECO:0000256" key="5">
    <source>
        <dbReference type="ARBA" id="ARBA00022723"/>
    </source>
</evidence>
<dbReference type="EMBL" id="CABFNQ020000688">
    <property type="protein sequence ID" value="CAH0022953.1"/>
    <property type="molecule type" value="Genomic_DNA"/>
</dbReference>
<dbReference type="InterPro" id="IPR049734">
    <property type="entry name" value="NudC-like_C"/>
</dbReference>
<dbReference type="Gene3D" id="3.90.79.20">
    <property type="match status" value="1"/>
</dbReference>
<evidence type="ECO:0000256" key="9">
    <source>
        <dbReference type="ARBA" id="ARBA00023679"/>
    </source>
</evidence>
<organism evidence="11 12">
    <name type="scientific">Clonostachys rhizophaga</name>
    <dbReference type="NCBI Taxonomy" id="160324"/>
    <lineage>
        <taxon>Eukaryota</taxon>
        <taxon>Fungi</taxon>
        <taxon>Dikarya</taxon>
        <taxon>Ascomycota</taxon>
        <taxon>Pezizomycotina</taxon>
        <taxon>Sordariomycetes</taxon>
        <taxon>Hypocreomycetidae</taxon>
        <taxon>Hypocreales</taxon>
        <taxon>Bionectriaceae</taxon>
        <taxon>Clonostachys</taxon>
    </lineage>
</organism>
<protein>
    <recommendedName>
        <fullName evidence="4">NAD(+) diphosphatase</fullName>
        <ecNumber evidence="4">3.6.1.22</ecNumber>
    </recommendedName>
</protein>
<dbReference type="Pfam" id="PF09296">
    <property type="entry name" value="NUDIX-like"/>
    <property type="match status" value="1"/>
</dbReference>
<dbReference type="InterPro" id="IPR015376">
    <property type="entry name" value="Znr_NADH_PPase"/>
</dbReference>
<comment type="caution">
    <text evidence="11">The sequence shown here is derived from an EMBL/GenBank/DDBJ whole genome shotgun (WGS) entry which is preliminary data.</text>
</comment>
<dbReference type="SUPFAM" id="SSF55811">
    <property type="entry name" value="Nudix"/>
    <property type="match status" value="1"/>
</dbReference>
<evidence type="ECO:0000313" key="11">
    <source>
        <dbReference type="EMBL" id="CAH0022953.1"/>
    </source>
</evidence>
<dbReference type="Pfam" id="PF00293">
    <property type="entry name" value="NUDIX"/>
    <property type="match status" value="1"/>
</dbReference>
<evidence type="ECO:0000256" key="2">
    <source>
        <dbReference type="ARBA" id="ARBA00001947"/>
    </source>
</evidence>
<evidence type="ECO:0000313" key="12">
    <source>
        <dbReference type="Proteomes" id="UP000696573"/>
    </source>
</evidence>
<dbReference type="GO" id="GO:0035529">
    <property type="term" value="F:NADH pyrophosphatase activity"/>
    <property type="evidence" value="ECO:0007669"/>
    <property type="project" value="TreeGrafter"/>
</dbReference>
<comment type="cofactor">
    <cofactor evidence="2">
        <name>Zn(2+)</name>
        <dbReference type="ChEBI" id="CHEBI:29105"/>
    </cofactor>
</comment>
<dbReference type="InterPro" id="IPR050241">
    <property type="entry name" value="NAD-cap_RNA_hydrolase_NudC"/>
</dbReference>
<dbReference type="CDD" id="cd03429">
    <property type="entry name" value="NUDIX_NADH_pyrophosphatase_Nudt13"/>
    <property type="match status" value="1"/>
</dbReference>
<dbReference type="GO" id="GO:0019677">
    <property type="term" value="P:NAD+ catabolic process"/>
    <property type="evidence" value="ECO:0007669"/>
    <property type="project" value="TreeGrafter"/>
</dbReference>
<evidence type="ECO:0000256" key="8">
    <source>
        <dbReference type="ARBA" id="ARBA00023027"/>
    </source>
</evidence>
<dbReference type="GO" id="GO:0005829">
    <property type="term" value="C:cytosol"/>
    <property type="evidence" value="ECO:0007669"/>
    <property type="project" value="TreeGrafter"/>
</dbReference>
<accession>A0A9N9VD66</accession>
<dbReference type="Pfam" id="PF09297">
    <property type="entry name" value="Zn_ribbon_NUD"/>
    <property type="match status" value="1"/>
</dbReference>
<dbReference type="PANTHER" id="PTHR42904:SF6">
    <property type="entry name" value="NAD-CAPPED RNA HYDROLASE NUDT12"/>
    <property type="match status" value="1"/>
</dbReference>
<reference evidence="11" key="1">
    <citation type="submission" date="2021-10" db="EMBL/GenBank/DDBJ databases">
        <authorList>
            <person name="Piombo E."/>
        </authorList>
    </citation>
    <scope>NUCLEOTIDE SEQUENCE</scope>
</reference>
<keyword evidence="8" id="KW-0520">NAD</keyword>
<evidence type="ECO:0000256" key="6">
    <source>
        <dbReference type="ARBA" id="ARBA00022801"/>
    </source>
</evidence>
<evidence type="ECO:0000256" key="4">
    <source>
        <dbReference type="ARBA" id="ARBA00012381"/>
    </source>
</evidence>
<dbReference type="AlphaFoldDB" id="A0A9N9VD66"/>
<name>A0A9N9VD66_9HYPO</name>
<comment type="catalytic activity">
    <reaction evidence="9">
        <text>a 5'-end NAD(+)-phospho-ribonucleoside in mRNA + H2O = a 5'-end phospho-adenosine-phospho-ribonucleoside in mRNA + beta-nicotinamide D-ribonucleotide + 2 H(+)</text>
        <dbReference type="Rhea" id="RHEA:60876"/>
        <dbReference type="Rhea" id="RHEA-COMP:15698"/>
        <dbReference type="Rhea" id="RHEA-COMP:15719"/>
        <dbReference type="ChEBI" id="CHEBI:14649"/>
        <dbReference type="ChEBI" id="CHEBI:15377"/>
        <dbReference type="ChEBI" id="CHEBI:15378"/>
        <dbReference type="ChEBI" id="CHEBI:144029"/>
        <dbReference type="ChEBI" id="CHEBI:144051"/>
    </reaction>
    <physiologicalReaction direction="left-to-right" evidence="9">
        <dbReference type="Rhea" id="RHEA:60877"/>
    </physiologicalReaction>
</comment>
<keyword evidence="5" id="KW-0479">Metal-binding</keyword>
<dbReference type="Proteomes" id="UP000696573">
    <property type="component" value="Unassembled WGS sequence"/>
</dbReference>
<dbReference type="PANTHER" id="PTHR42904">
    <property type="entry name" value="NUDIX HYDROLASE, NUDC SUBFAMILY"/>
    <property type="match status" value="1"/>
</dbReference>
<evidence type="ECO:0000259" key="10">
    <source>
        <dbReference type="PROSITE" id="PS51462"/>
    </source>
</evidence>
<evidence type="ECO:0000256" key="1">
    <source>
        <dbReference type="ARBA" id="ARBA00001946"/>
    </source>
</evidence>
<dbReference type="PROSITE" id="PS51462">
    <property type="entry name" value="NUDIX"/>
    <property type="match status" value="1"/>
</dbReference>